<evidence type="ECO:0000313" key="1">
    <source>
        <dbReference type="EMBL" id="JAC67562.1"/>
    </source>
</evidence>
<protein>
    <submittedName>
        <fullName evidence="1">Uncharacterized protein</fullName>
    </submittedName>
</protein>
<dbReference type="EMBL" id="GBEZ01018928">
    <property type="protein sequence ID" value="JAC67562.1"/>
    <property type="molecule type" value="Transcribed_RNA"/>
</dbReference>
<name>A0A061R3S2_9CHLO</name>
<reference evidence="1" key="1">
    <citation type="submission" date="2014-05" db="EMBL/GenBank/DDBJ databases">
        <title>The transcriptome of the halophilic microalga Tetraselmis sp. GSL018 isolated from the Great Salt Lake, Utah.</title>
        <authorList>
            <person name="Jinkerson R.E."/>
            <person name="D'Adamo S."/>
            <person name="Posewitz M.C."/>
        </authorList>
    </citation>
    <scope>NUCLEOTIDE SEQUENCE</scope>
    <source>
        <strain evidence="1">GSL018</strain>
    </source>
</reference>
<accession>A0A061R3S2</accession>
<proteinExistence type="predicted"/>
<feature type="non-terminal residue" evidence="1">
    <location>
        <position position="1"/>
    </location>
</feature>
<dbReference type="AlphaFoldDB" id="A0A061R3S2"/>
<sequence length="51" mass="6028">FIVANRTAIIVDDFWRLEQVKYSTRFQNNELPEKMKIEGQQTETCCTCILC</sequence>
<gene>
    <name evidence="1" type="ORF">TSPGSL018_10837</name>
</gene>
<organism evidence="1">
    <name type="scientific">Tetraselmis sp. GSL018</name>
    <dbReference type="NCBI Taxonomy" id="582737"/>
    <lineage>
        <taxon>Eukaryota</taxon>
        <taxon>Viridiplantae</taxon>
        <taxon>Chlorophyta</taxon>
        <taxon>core chlorophytes</taxon>
        <taxon>Chlorodendrophyceae</taxon>
        <taxon>Chlorodendrales</taxon>
        <taxon>Chlorodendraceae</taxon>
        <taxon>Tetraselmis</taxon>
    </lineage>
</organism>